<feature type="domain" description="SnoaL-like" evidence="2">
    <location>
        <begin position="31"/>
        <end position="146"/>
    </location>
</feature>
<feature type="chain" id="PRO_5046634118" evidence="1">
    <location>
        <begin position="19"/>
        <end position="152"/>
    </location>
</feature>
<accession>A0ABV7J748</accession>
<evidence type="ECO:0000313" key="4">
    <source>
        <dbReference type="Proteomes" id="UP001595533"/>
    </source>
</evidence>
<organism evidence="3 4">
    <name type="scientific">Marinicella sediminis</name>
    <dbReference type="NCBI Taxonomy" id="1792834"/>
    <lineage>
        <taxon>Bacteria</taxon>
        <taxon>Pseudomonadati</taxon>
        <taxon>Pseudomonadota</taxon>
        <taxon>Gammaproteobacteria</taxon>
        <taxon>Lysobacterales</taxon>
        <taxon>Marinicellaceae</taxon>
        <taxon>Marinicella</taxon>
    </lineage>
</organism>
<dbReference type="Proteomes" id="UP001595533">
    <property type="component" value="Unassembled WGS sequence"/>
</dbReference>
<keyword evidence="1" id="KW-0732">Signal</keyword>
<feature type="signal peptide" evidence="1">
    <location>
        <begin position="1"/>
        <end position="18"/>
    </location>
</feature>
<evidence type="ECO:0000256" key="1">
    <source>
        <dbReference type="SAM" id="SignalP"/>
    </source>
</evidence>
<sequence>MKQTIVMILLLLISACHRGQKTAPTHPAIIVMQQHLQAVSERNLEVLKLTLAPTGQMQLILPQSEIIGGTDAFLAYHKNWFAIPDWTFETHILNTLVKRDMAMAVVEVIYREPERDGKPYVNRMIVSYVLQRVEGQWYVIKDHASSIEKSTD</sequence>
<proteinExistence type="predicted"/>
<gene>
    <name evidence="3" type="ORF">ACFODZ_01860</name>
</gene>
<dbReference type="InterPro" id="IPR032710">
    <property type="entry name" value="NTF2-like_dom_sf"/>
</dbReference>
<dbReference type="InterPro" id="IPR037401">
    <property type="entry name" value="SnoaL-like"/>
</dbReference>
<dbReference type="Gene3D" id="3.10.450.50">
    <property type="match status" value="1"/>
</dbReference>
<name>A0ABV7J748_9GAMM</name>
<dbReference type="Pfam" id="PF13474">
    <property type="entry name" value="SnoaL_3"/>
    <property type="match status" value="1"/>
</dbReference>
<dbReference type="PROSITE" id="PS51257">
    <property type="entry name" value="PROKAR_LIPOPROTEIN"/>
    <property type="match status" value="1"/>
</dbReference>
<evidence type="ECO:0000313" key="3">
    <source>
        <dbReference type="EMBL" id="MFC3192977.1"/>
    </source>
</evidence>
<evidence type="ECO:0000259" key="2">
    <source>
        <dbReference type="Pfam" id="PF13474"/>
    </source>
</evidence>
<dbReference type="RefSeq" id="WP_077409636.1">
    <property type="nucleotide sequence ID" value="NZ_JBHRTS010000001.1"/>
</dbReference>
<protein>
    <submittedName>
        <fullName evidence="3">YybH family protein</fullName>
    </submittedName>
</protein>
<dbReference type="SUPFAM" id="SSF54427">
    <property type="entry name" value="NTF2-like"/>
    <property type="match status" value="1"/>
</dbReference>
<dbReference type="EMBL" id="JBHRTS010000001">
    <property type="protein sequence ID" value="MFC3192977.1"/>
    <property type="molecule type" value="Genomic_DNA"/>
</dbReference>
<keyword evidence="4" id="KW-1185">Reference proteome</keyword>
<comment type="caution">
    <text evidence="3">The sequence shown here is derived from an EMBL/GenBank/DDBJ whole genome shotgun (WGS) entry which is preliminary data.</text>
</comment>
<reference evidence="4" key="1">
    <citation type="journal article" date="2019" name="Int. J. Syst. Evol. Microbiol.">
        <title>The Global Catalogue of Microorganisms (GCM) 10K type strain sequencing project: providing services to taxonomists for standard genome sequencing and annotation.</title>
        <authorList>
            <consortium name="The Broad Institute Genomics Platform"/>
            <consortium name="The Broad Institute Genome Sequencing Center for Infectious Disease"/>
            <person name="Wu L."/>
            <person name="Ma J."/>
        </authorList>
    </citation>
    <scope>NUCLEOTIDE SEQUENCE [LARGE SCALE GENOMIC DNA]</scope>
    <source>
        <strain evidence="4">KCTC 42953</strain>
    </source>
</reference>